<evidence type="ECO:0000256" key="1">
    <source>
        <dbReference type="SAM" id="Phobius"/>
    </source>
</evidence>
<dbReference type="EMBL" id="CAJNNV010031446">
    <property type="protein sequence ID" value="CAE8636273.1"/>
    <property type="molecule type" value="Genomic_DNA"/>
</dbReference>
<keyword evidence="1" id="KW-0472">Membrane</keyword>
<dbReference type="Proteomes" id="UP000626109">
    <property type="component" value="Unassembled WGS sequence"/>
</dbReference>
<dbReference type="InterPro" id="IPR002048">
    <property type="entry name" value="EF_hand_dom"/>
</dbReference>
<keyword evidence="1" id="KW-1133">Transmembrane helix</keyword>
<dbReference type="AlphaFoldDB" id="A0A813HDD9"/>
<feature type="non-terminal residue" evidence="3">
    <location>
        <position position="1"/>
    </location>
</feature>
<feature type="domain" description="EF-hand" evidence="2">
    <location>
        <begin position="59"/>
        <end position="86"/>
    </location>
</feature>
<organism evidence="3 5">
    <name type="scientific">Polarella glacialis</name>
    <name type="common">Dinoflagellate</name>
    <dbReference type="NCBI Taxonomy" id="89957"/>
    <lineage>
        <taxon>Eukaryota</taxon>
        <taxon>Sar</taxon>
        <taxon>Alveolata</taxon>
        <taxon>Dinophyceae</taxon>
        <taxon>Suessiales</taxon>
        <taxon>Suessiaceae</taxon>
        <taxon>Polarella</taxon>
    </lineage>
</organism>
<dbReference type="GO" id="GO:0005509">
    <property type="term" value="F:calcium ion binding"/>
    <property type="evidence" value="ECO:0007669"/>
    <property type="project" value="InterPro"/>
</dbReference>
<feature type="non-terminal residue" evidence="3">
    <location>
        <position position="86"/>
    </location>
</feature>
<keyword evidence="5" id="KW-1185">Reference proteome</keyword>
<evidence type="ECO:0000259" key="2">
    <source>
        <dbReference type="PROSITE" id="PS50222"/>
    </source>
</evidence>
<dbReference type="OrthoDB" id="416585at2759"/>
<dbReference type="Proteomes" id="UP000654075">
    <property type="component" value="Unassembled WGS sequence"/>
</dbReference>
<proteinExistence type="predicted"/>
<gene>
    <name evidence="3" type="ORF">PGLA1383_LOCUS51762</name>
    <name evidence="4" type="ORF">PGLA2088_LOCUS24969</name>
</gene>
<dbReference type="EMBL" id="CAJNNW010026583">
    <property type="protein sequence ID" value="CAE8686418.1"/>
    <property type="molecule type" value="Genomic_DNA"/>
</dbReference>
<sequence>VTPVMELHGWTAVYFMAVFVSINLGLMNLILSVIVDKAQQAHAEDAKYHLQAQNEGYLRAQTELKDMCRSMDRDSSGGLTLDELVQ</sequence>
<feature type="transmembrane region" description="Helical" evidence="1">
    <location>
        <begin position="12"/>
        <end position="35"/>
    </location>
</feature>
<evidence type="ECO:0000313" key="3">
    <source>
        <dbReference type="EMBL" id="CAE8636273.1"/>
    </source>
</evidence>
<dbReference type="PROSITE" id="PS50222">
    <property type="entry name" value="EF_HAND_2"/>
    <property type="match status" value="1"/>
</dbReference>
<dbReference type="Gene3D" id="1.10.287.70">
    <property type="match status" value="1"/>
</dbReference>
<reference evidence="3" key="1">
    <citation type="submission" date="2021-02" db="EMBL/GenBank/DDBJ databases">
        <authorList>
            <person name="Dougan E. K."/>
            <person name="Rhodes N."/>
            <person name="Thang M."/>
            <person name="Chan C."/>
        </authorList>
    </citation>
    <scope>NUCLEOTIDE SEQUENCE</scope>
</reference>
<accession>A0A813HDD9</accession>
<protein>
    <recommendedName>
        <fullName evidence="2">EF-hand domain-containing protein</fullName>
    </recommendedName>
</protein>
<comment type="caution">
    <text evidence="3">The sequence shown here is derived from an EMBL/GenBank/DDBJ whole genome shotgun (WGS) entry which is preliminary data.</text>
</comment>
<evidence type="ECO:0000313" key="4">
    <source>
        <dbReference type="EMBL" id="CAE8686418.1"/>
    </source>
</evidence>
<keyword evidence="1" id="KW-0812">Transmembrane</keyword>
<name>A0A813HDD9_POLGL</name>
<evidence type="ECO:0000313" key="5">
    <source>
        <dbReference type="Proteomes" id="UP000654075"/>
    </source>
</evidence>